<sequence>MATLNDTLISTMNCTTNSTALPFESTISGPANIVFVIIGTLVILMLAACEMMTIVLPLIYIHQYFWLSHFDFFLNPKGVPKFLKRVQNPEEAFSGCKYLVDVCDVGLALAELPLMIPVFAVFLLMHFVAGIIVWWWVPFLRPTRLLYTAICVGFKCVKFAWPFSLTLGRRVRARSSRSCLWAAASCEQLPNEKVSLLLIDRSCCTDIALFSFAPLKGFRLFQAKAKQAMICLIASALDFIDAIDWEEDSDEPSTSWDGFRLICYMRYYRPLPV</sequence>
<accession>A0ACC2VZ91</accession>
<comment type="caution">
    <text evidence="1">The sequence shown here is derived from an EMBL/GenBank/DDBJ whole genome shotgun (WGS) entry which is preliminary data.</text>
</comment>
<dbReference type="EMBL" id="JASBWS010000055">
    <property type="protein sequence ID" value="KAJ9104190.1"/>
    <property type="molecule type" value="Genomic_DNA"/>
</dbReference>
<evidence type="ECO:0000313" key="2">
    <source>
        <dbReference type="Proteomes" id="UP001230649"/>
    </source>
</evidence>
<reference evidence="1" key="1">
    <citation type="submission" date="2023-04" db="EMBL/GenBank/DDBJ databases">
        <title>Draft Genome sequencing of Naganishia species isolated from polar environments using Oxford Nanopore Technology.</title>
        <authorList>
            <person name="Leo P."/>
            <person name="Venkateswaran K."/>
        </authorList>
    </citation>
    <scope>NUCLEOTIDE SEQUENCE</scope>
    <source>
        <strain evidence="1">MNA-CCFEE 5262</strain>
    </source>
</reference>
<name>A0ACC2VZ91_9TREE</name>
<gene>
    <name evidence="1" type="ORF">QFC20_004628</name>
</gene>
<keyword evidence="2" id="KW-1185">Reference proteome</keyword>
<organism evidence="1 2">
    <name type="scientific">Naganishia adeliensis</name>
    <dbReference type="NCBI Taxonomy" id="92952"/>
    <lineage>
        <taxon>Eukaryota</taxon>
        <taxon>Fungi</taxon>
        <taxon>Dikarya</taxon>
        <taxon>Basidiomycota</taxon>
        <taxon>Agaricomycotina</taxon>
        <taxon>Tremellomycetes</taxon>
        <taxon>Filobasidiales</taxon>
        <taxon>Filobasidiaceae</taxon>
        <taxon>Naganishia</taxon>
    </lineage>
</organism>
<evidence type="ECO:0000313" key="1">
    <source>
        <dbReference type="EMBL" id="KAJ9104190.1"/>
    </source>
</evidence>
<proteinExistence type="predicted"/>
<protein>
    <submittedName>
        <fullName evidence="1">Uncharacterized protein</fullName>
    </submittedName>
</protein>
<dbReference type="Proteomes" id="UP001230649">
    <property type="component" value="Unassembled WGS sequence"/>
</dbReference>